<dbReference type="EMBL" id="CP009962">
    <property type="protein sequence ID" value="AIY42927.1"/>
    <property type="molecule type" value="Genomic_DNA"/>
</dbReference>
<dbReference type="InterPro" id="IPR029068">
    <property type="entry name" value="Glyas_Bleomycin-R_OHBP_Dase"/>
</dbReference>
<dbReference type="InterPro" id="IPR004360">
    <property type="entry name" value="Glyas_Fos-R_dOase_dom"/>
</dbReference>
<dbReference type="OrthoDB" id="5293819at2"/>
<dbReference type="HOGENOM" id="CLU_046006_17_1_4"/>
<evidence type="ECO:0000313" key="3">
    <source>
        <dbReference type="Proteomes" id="UP000030302"/>
    </source>
</evidence>
<keyword evidence="2" id="KW-0489">Methyltransferase</keyword>
<dbReference type="GO" id="GO:0032259">
    <property type="term" value="P:methylation"/>
    <property type="evidence" value="ECO:0007669"/>
    <property type="project" value="UniProtKB-KW"/>
</dbReference>
<dbReference type="CDD" id="cd06588">
    <property type="entry name" value="PhnB_like"/>
    <property type="match status" value="1"/>
</dbReference>
<dbReference type="KEGG" id="care:LT85_3769"/>
<dbReference type="RefSeq" id="WP_038491853.1">
    <property type="nucleotide sequence ID" value="NZ_CP009962.1"/>
</dbReference>
<sequence>MQLNPYLNFNGNCDAAFKFYEKVLGGKIAFKITYGETPDSGGEQCPPASKDHLAHVRLEAPGLVLMGSDCPPGFFEKAQGITLSLTVDKLAEAERLYNALKENGEVKMALAKTFWAVGFAMVTDQFGTPWMINCEKEA</sequence>
<evidence type="ECO:0000313" key="2">
    <source>
        <dbReference type="EMBL" id="AIY42927.1"/>
    </source>
</evidence>
<dbReference type="STRING" id="279058.LT85_3769"/>
<dbReference type="AlphaFoldDB" id="A0A0A1FJ56"/>
<keyword evidence="3" id="KW-1185">Reference proteome</keyword>
<protein>
    <submittedName>
        <fullName evidence="2">PhnB protein putative DNA binding 3-demethylubiquinone-9 3-methyltransferase domain protein</fullName>
    </submittedName>
</protein>
<proteinExistence type="predicted"/>
<dbReference type="PANTHER" id="PTHR33990:SF1">
    <property type="entry name" value="PROTEIN YJDN"/>
    <property type="match status" value="1"/>
</dbReference>
<keyword evidence="2" id="KW-0830">Ubiquinone</keyword>
<dbReference type="InterPro" id="IPR028973">
    <property type="entry name" value="PhnB-like"/>
</dbReference>
<feature type="domain" description="Glyoxalase/fosfomycin resistance/dioxygenase" evidence="1">
    <location>
        <begin position="5"/>
        <end position="132"/>
    </location>
</feature>
<evidence type="ECO:0000259" key="1">
    <source>
        <dbReference type="Pfam" id="PF00903"/>
    </source>
</evidence>
<dbReference type="Gene3D" id="3.10.180.10">
    <property type="entry name" value="2,3-Dihydroxybiphenyl 1,2-Dioxygenase, domain 1"/>
    <property type="match status" value="1"/>
</dbReference>
<organism evidence="2 3">
    <name type="scientific">Collimonas arenae</name>
    <dbReference type="NCBI Taxonomy" id="279058"/>
    <lineage>
        <taxon>Bacteria</taxon>
        <taxon>Pseudomonadati</taxon>
        <taxon>Pseudomonadota</taxon>
        <taxon>Betaproteobacteria</taxon>
        <taxon>Burkholderiales</taxon>
        <taxon>Oxalobacteraceae</taxon>
        <taxon>Collimonas</taxon>
    </lineage>
</organism>
<keyword evidence="2" id="KW-0808">Transferase</keyword>
<reference evidence="3" key="1">
    <citation type="journal article" date="2014" name="Soil Biol. Biochem.">
        <title>Structure and function of bacterial communities in ageing soils: Insights from the Mendocino ecological staircase.</title>
        <authorList>
            <person name="Uroz S."/>
            <person name="Tech J.J."/>
            <person name="Sawaya N.A."/>
            <person name="Frey-Klett P."/>
            <person name="Leveau J.H.J."/>
        </authorList>
    </citation>
    <scope>NUCLEOTIDE SEQUENCE [LARGE SCALE GENOMIC DNA]</scope>
    <source>
        <strain evidence="3">Cal35</strain>
    </source>
</reference>
<dbReference type="Pfam" id="PF00903">
    <property type="entry name" value="Glyoxalase"/>
    <property type="match status" value="1"/>
</dbReference>
<dbReference type="Proteomes" id="UP000030302">
    <property type="component" value="Chromosome"/>
</dbReference>
<accession>A0A0A1FJ56</accession>
<dbReference type="SUPFAM" id="SSF54593">
    <property type="entry name" value="Glyoxalase/Bleomycin resistance protein/Dihydroxybiphenyl dioxygenase"/>
    <property type="match status" value="1"/>
</dbReference>
<name>A0A0A1FJ56_9BURK</name>
<dbReference type="PANTHER" id="PTHR33990">
    <property type="entry name" value="PROTEIN YJDN-RELATED"/>
    <property type="match status" value="1"/>
</dbReference>
<gene>
    <name evidence="2" type="primary">phnB</name>
    <name evidence="2" type="ORF">LT85_3769</name>
</gene>
<dbReference type="GO" id="GO:0008168">
    <property type="term" value="F:methyltransferase activity"/>
    <property type="evidence" value="ECO:0007669"/>
    <property type="project" value="UniProtKB-KW"/>
</dbReference>